<accession>A0AAU8JUE2</accession>
<feature type="region of interest" description="Disordered" evidence="2">
    <location>
        <begin position="1"/>
        <end position="28"/>
    </location>
</feature>
<dbReference type="AlphaFoldDB" id="A0AAU8JUE2"/>
<dbReference type="InterPro" id="IPR010958">
    <property type="entry name" value="Chorismate_mutase_highGC-bac"/>
</dbReference>
<dbReference type="Gene3D" id="1.20.59.10">
    <property type="entry name" value="Chorismate mutase"/>
    <property type="match status" value="1"/>
</dbReference>
<dbReference type="GO" id="GO:0046417">
    <property type="term" value="P:chorismate metabolic process"/>
    <property type="evidence" value="ECO:0007669"/>
    <property type="project" value="InterPro"/>
</dbReference>
<dbReference type="InterPro" id="IPR002701">
    <property type="entry name" value="CM_II_prokaryot"/>
</dbReference>
<dbReference type="EC" id="5.4.99.5" evidence="4"/>
<protein>
    <submittedName>
        <fullName evidence="4">Chorismate mutase</fullName>
        <ecNumber evidence="4">5.4.99.5</ecNumber>
    </submittedName>
</protein>
<feature type="coiled-coil region" evidence="1">
    <location>
        <begin position="30"/>
        <end position="57"/>
    </location>
</feature>
<gene>
    <name evidence="4" type="ORF">ABWK59_13840</name>
</gene>
<dbReference type="SMART" id="SM00830">
    <property type="entry name" value="CM_2"/>
    <property type="match status" value="1"/>
</dbReference>
<evidence type="ECO:0000313" key="4">
    <source>
        <dbReference type="EMBL" id="XCM79921.1"/>
    </source>
</evidence>
<dbReference type="InterPro" id="IPR036263">
    <property type="entry name" value="Chorismate_II_sf"/>
</dbReference>
<dbReference type="SUPFAM" id="SSF48600">
    <property type="entry name" value="Chorismate mutase II"/>
    <property type="match status" value="1"/>
</dbReference>
<organism evidence="4">
    <name type="scientific">Kitasatospora camelliae</name>
    <dbReference type="NCBI Taxonomy" id="3156397"/>
    <lineage>
        <taxon>Bacteria</taxon>
        <taxon>Bacillati</taxon>
        <taxon>Actinomycetota</taxon>
        <taxon>Actinomycetes</taxon>
        <taxon>Kitasatosporales</taxon>
        <taxon>Streptomycetaceae</taxon>
        <taxon>Kitasatospora</taxon>
    </lineage>
</organism>
<dbReference type="RefSeq" id="WP_354640882.1">
    <property type="nucleotide sequence ID" value="NZ_CP159872.1"/>
</dbReference>
<evidence type="ECO:0000259" key="3">
    <source>
        <dbReference type="PROSITE" id="PS51168"/>
    </source>
</evidence>
<dbReference type="PROSITE" id="PS51168">
    <property type="entry name" value="CHORISMATE_MUT_2"/>
    <property type="match status" value="1"/>
</dbReference>
<dbReference type="InterPro" id="IPR036979">
    <property type="entry name" value="CM_dom_sf"/>
</dbReference>
<dbReference type="KEGG" id="kcm:ABWK59_13840"/>
<dbReference type="NCBIfam" id="TIGR01808">
    <property type="entry name" value="CM_M_hiGC-arch"/>
    <property type="match status" value="1"/>
</dbReference>
<evidence type="ECO:0000256" key="2">
    <source>
        <dbReference type="SAM" id="MobiDB-lite"/>
    </source>
</evidence>
<reference evidence="4" key="1">
    <citation type="submission" date="2024-06" db="EMBL/GenBank/DDBJ databases">
        <title>The genome sequences of Kitasatospora sp. strain HUAS MG31.</title>
        <authorList>
            <person name="Mo P."/>
        </authorList>
    </citation>
    <scope>NUCLEOTIDE SEQUENCE</scope>
    <source>
        <strain evidence="4">HUAS MG31</strain>
    </source>
</reference>
<dbReference type="NCBIfam" id="NF005894">
    <property type="entry name" value="PRK07857.1"/>
    <property type="match status" value="1"/>
</dbReference>
<keyword evidence="1" id="KW-0175">Coiled coil</keyword>
<keyword evidence="4" id="KW-0413">Isomerase</keyword>
<dbReference type="GO" id="GO:0004106">
    <property type="term" value="F:chorismate mutase activity"/>
    <property type="evidence" value="ECO:0007669"/>
    <property type="project" value="UniProtKB-EC"/>
</dbReference>
<dbReference type="EMBL" id="CP159872">
    <property type="protein sequence ID" value="XCM79921.1"/>
    <property type="molecule type" value="Genomic_DNA"/>
</dbReference>
<evidence type="ECO:0000256" key="1">
    <source>
        <dbReference type="SAM" id="Coils"/>
    </source>
</evidence>
<dbReference type="Pfam" id="PF01817">
    <property type="entry name" value="CM_2"/>
    <property type="match status" value="1"/>
</dbReference>
<name>A0AAU8JUE2_9ACTN</name>
<feature type="domain" description="Chorismate mutase" evidence="3">
    <location>
        <begin position="31"/>
        <end position="114"/>
    </location>
</feature>
<proteinExistence type="predicted"/>
<sequence>MPSPTSLRPADGRAASEPVGTGVRAQAEGAAEADAEVLRHRDRIDEIDRQLIELIRERAERSRMVQAARMSTGGTRTHLARENQIINRYGEALGEGGTEVALLVLRLSRGVAGR</sequence>